<dbReference type="PANTHER" id="PTHR42852">
    <property type="entry name" value="THIOL:DISULFIDE INTERCHANGE PROTEIN DSBE"/>
    <property type="match status" value="1"/>
</dbReference>
<proteinExistence type="predicted"/>
<organism evidence="3 4">
    <name type="scientific">Phocaeicola intestinalis</name>
    <dbReference type="NCBI Taxonomy" id="2762212"/>
    <lineage>
        <taxon>Bacteria</taxon>
        <taxon>Pseudomonadati</taxon>
        <taxon>Bacteroidota</taxon>
        <taxon>Bacteroidia</taxon>
        <taxon>Bacteroidales</taxon>
        <taxon>Bacteroidaceae</taxon>
        <taxon>Phocaeicola</taxon>
    </lineage>
</organism>
<feature type="chain" id="PRO_5046583749" evidence="1">
    <location>
        <begin position="20"/>
        <end position="397"/>
    </location>
</feature>
<dbReference type="InterPro" id="IPR013766">
    <property type="entry name" value="Thioredoxin_domain"/>
</dbReference>
<keyword evidence="4" id="KW-1185">Reference proteome</keyword>
<feature type="domain" description="Thioredoxin" evidence="2">
    <location>
        <begin position="255"/>
        <end position="397"/>
    </location>
</feature>
<dbReference type="InterPro" id="IPR050553">
    <property type="entry name" value="Thioredoxin_ResA/DsbE_sf"/>
</dbReference>
<dbReference type="InterPro" id="IPR013740">
    <property type="entry name" value="Redoxin"/>
</dbReference>
<comment type="caution">
    <text evidence="3">The sequence shown here is derived from an EMBL/GenBank/DDBJ whole genome shotgun (WGS) entry which is preliminary data.</text>
</comment>
<evidence type="ECO:0000313" key="4">
    <source>
        <dbReference type="Proteomes" id="UP000620874"/>
    </source>
</evidence>
<accession>A0ABR8Y6E1</accession>
<dbReference type="Pfam" id="PF08534">
    <property type="entry name" value="Redoxin"/>
    <property type="match status" value="1"/>
</dbReference>
<gene>
    <name evidence="3" type="ORF">H9625_04815</name>
</gene>
<evidence type="ECO:0000259" key="2">
    <source>
        <dbReference type="PROSITE" id="PS51352"/>
    </source>
</evidence>
<reference evidence="3 4" key="1">
    <citation type="submission" date="2020-08" db="EMBL/GenBank/DDBJ databases">
        <title>A Genomic Blueprint of the Chicken Gut Microbiome.</title>
        <authorList>
            <person name="Gilroy R."/>
            <person name="Ravi A."/>
            <person name="Getino M."/>
            <person name="Pursley I."/>
            <person name="Horton D.L."/>
            <person name="Alikhan N.-F."/>
            <person name="Baker D."/>
            <person name="Gharbi K."/>
            <person name="Hall N."/>
            <person name="Watson M."/>
            <person name="Adriaenssens E.M."/>
            <person name="Foster-Nyarko E."/>
            <person name="Jarju S."/>
            <person name="Secka A."/>
            <person name="Antonio M."/>
            <person name="Oren A."/>
            <person name="Chaudhuri R."/>
            <person name="La Ragione R.M."/>
            <person name="Hildebrand F."/>
            <person name="Pallen M.J."/>
        </authorList>
    </citation>
    <scope>NUCLEOTIDE SEQUENCE [LARGE SCALE GENOMIC DNA]</scope>
    <source>
        <strain evidence="3 4">Sa1CVN1</strain>
    </source>
</reference>
<protein>
    <submittedName>
        <fullName evidence="3">Redoxin family protein</fullName>
    </submittedName>
</protein>
<keyword evidence="1" id="KW-0732">Signal</keyword>
<sequence length="397" mass="45421">MKTLIILAMCLLAGSSLQAQEYLREVLSKLESVKSATYDLYSEGWMAGDTLPSSVSKVFVEEYRNPQDTTIGSSFLEWDSEDQTRFELGYDGTVSVYMNRYQKVAEVNDFSNQFLPVRLIQPPFFNYVTSIIRYTLETKDNVIREVKETEKEYYLKLTIDEGVEVEFFGKPFHFPEMSFMADPIMVFEIWIDKETGLPYKYKRELCGSNSGIDECSNVKLNTLPDKNFDLYALVPEGYELVRMGEKNKYDEEPFKLADKPAPDWTAVNMQGDSVSLSSLKGKVTLLNLTGIGCGVCQLAIPFLNELDKRFDKDKFQLVAIDSWGKPLANVRNYISRHQVGYTFLSGNEQIILDYKTGGFVPFFFLLDENLVIRKIIKGYSKGTTEKKIIDAIEELLK</sequence>
<evidence type="ECO:0000256" key="1">
    <source>
        <dbReference type="SAM" id="SignalP"/>
    </source>
</evidence>
<feature type="signal peptide" evidence="1">
    <location>
        <begin position="1"/>
        <end position="19"/>
    </location>
</feature>
<dbReference type="PROSITE" id="PS51352">
    <property type="entry name" value="THIOREDOXIN_2"/>
    <property type="match status" value="1"/>
</dbReference>
<evidence type="ECO:0000313" key="3">
    <source>
        <dbReference type="EMBL" id="MBD8039775.1"/>
    </source>
</evidence>
<dbReference type="InterPro" id="IPR036249">
    <property type="entry name" value="Thioredoxin-like_sf"/>
</dbReference>
<dbReference type="EMBL" id="JACSPP010000009">
    <property type="protein sequence ID" value="MBD8039775.1"/>
    <property type="molecule type" value="Genomic_DNA"/>
</dbReference>
<dbReference type="SUPFAM" id="SSF52833">
    <property type="entry name" value="Thioredoxin-like"/>
    <property type="match status" value="1"/>
</dbReference>
<name>A0ABR8Y6E1_9BACT</name>
<dbReference type="Proteomes" id="UP000620874">
    <property type="component" value="Unassembled WGS sequence"/>
</dbReference>
<dbReference type="RefSeq" id="WP_191763217.1">
    <property type="nucleotide sequence ID" value="NZ_JACSPP010000009.1"/>
</dbReference>
<dbReference type="CDD" id="cd02966">
    <property type="entry name" value="TlpA_like_family"/>
    <property type="match status" value="1"/>
</dbReference>
<dbReference type="PANTHER" id="PTHR42852:SF17">
    <property type="entry name" value="THIOREDOXIN-LIKE PROTEIN HI_1115"/>
    <property type="match status" value="1"/>
</dbReference>
<dbReference type="Gene3D" id="3.40.30.10">
    <property type="entry name" value="Glutaredoxin"/>
    <property type="match status" value="1"/>
</dbReference>